<sequence length="222" mass="25938">MITDVKTCVRCGGSSPEVKFAGTHRSCNRCRAQENPDKQREYQRKYRERVRKEKPNHHRDRVRRYRKENPHLSFYTTSRYLAKKEGVYSDLTQDDALDIHNLPDVCSYCGKERKPSDGKRTFHNDHIIPMVQGGFNTRWNITKVCISCNSSKGSDSLIGFRERNEKFTADRYESVVAKMVELSGLTRENIDLLLEQSYEFELLHRKQREKLTSILSELSIAS</sequence>
<evidence type="ECO:0000259" key="1">
    <source>
        <dbReference type="Pfam" id="PF14279"/>
    </source>
</evidence>
<gene>
    <name evidence="2" type="ORF">M5X04_27015</name>
</gene>
<keyword evidence="2" id="KW-0255">Endonuclease</keyword>
<keyword evidence="3" id="KW-1185">Reference proteome</keyword>
<dbReference type="Gene3D" id="1.10.30.50">
    <property type="match status" value="1"/>
</dbReference>
<evidence type="ECO:0000313" key="2">
    <source>
        <dbReference type="EMBL" id="MCY9532965.1"/>
    </source>
</evidence>
<organism evidence="2 3">
    <name type="scientific">Paenibacillus alvei</name>
    <name type="common">Bacillus alvei</name>
    <dbReference type="NCBI Taxonomy" id="44250"/>
    <lineage>
        <taxon>Bacteria</taxon>
        <taxon>Bacillati</taxon>
        <taxon>Bacillota</taxon>
        <taxon>Bacilli</taxon>
        <taxon>Bacillales</taxon>
        <taxon>Paenibacillaceae</taxon>
        <taxon>Paenibacillus</taxon>
    </lineage>
</organism>
<dbReference type="InterPro" id="IPR029471">
    <property type="entry name" value="HNH_5"/>
</dbReference>
<accession>A0ABT4EGU5</accession>
<dbReference type="GO" id="GO:0004519">
    <property type="term" value="F:endonuclease activity"/>
    <property type="evidence" value="ECO:0007669"/>
    <property type="project" value="UniProtKB-KW"/>
</dbReference>
<dbReference type="EMBL" id="JAMDLY010000024">
    <property type="protein sequence ID" value="MCY9532965.1"/>
    <property type="molecule type" value="Genomic_DNA"/>
</dbReference>
<keyword evidence="2" id="KW-0540">Nuclease</keyword>
<reference evidence="2 3" key="1">
    <citation type="submission" date="2022-05" db="EMBL/GenBank/DDBJ databases">
        <title>Genome Sequencing of Bee-Associated Microbes.</title>
        <authorList>
            <person name="Dunlap C."/>
        </authorList>
    </citation>
    <scope>NUCLEOTIDE SEQUENCE [LARGE SCALE GENOMIC DNA]</scope>
    <source>
        <strain evidence="2 3">NRRL NRS-750</strain>
    </source>
</reference>
<evidence type="ECO:0000313" key="3">
    <source>
        <dbReference type="Proteomes" id="UP001527090"/>
    </source>
</evidence>
<comment type="caution">
    <text evidence="2">The sequence shown here is derived from an EMBL/GenBank/DDBJ whole genome shotgun (WGS) entry which is preliminary data.</text>
</comment>
<protein>
    <submittedName>
        <fullName evidence="2">HNH endonuclease</fullName>
    </submittedName>
</protein>
<dbReference type="RefSeq" id="WP_268633048.1">
    <property type="nucleotide sequence ID" value="NZ_JAMDLY010000024.1"/>
</dbReference>
<proteinExistence type="predicted"/>
<feature type="domain" description="HNH endonuclease 5" evidence="1">
    <location>
        <begin position="106"/>
        <end position="154"/>
    </location>
</feature>
<dbReference type="Pfam" id="PF14279">
    <property type="entry name" value="HNH_5"/>
    <property type="match status" value="1"/>
</dbReference>
<dbReference type="InterPro" id="IPR003615">
    <property type="entry name" value="HNH_nuc"/>
</dbReference>
<dbReference type="Proteomes" id="UP001527090">
    <property type="component" value="Unassembled WGS sequence"/>
</dbReference>
<name>A0ABT4EGU5_PAEAL</name>
<keyword evidence="2" id="KW-0378">Hydrolase</keyword>
<dbReference type="CDD" id="cd00085">
    <property type="entry name" value="HNHc"/>
    <property type="match status" value="1"/>
</dbReference>